<sequence>MKKNLEQMNLVRVSSMLVAMLLLTVVSCSKEENAAEELSSEEVISSTELQFSDEAEMISEEVTTIAEDVYAADEITFMSKFDYVSDYLPDCVTITTVVTDTTREKTIDFGEGCELPNGNVLSGIIQLSYTKDMEIASKSIALTLENFTFNAVAVEGSADILRVRSNENGNPQGTANASFTATWPEGDTASFEGTRTREWIEGYGSGFWGDNVFLITGKRTYVGILGNVFVKEVITPLRREMSCRFIVSGVLEISRNDNTASLDFGDGSCDAKGILTQPDGTEKEVFLRRFLK</sequence>
<dbReference type="Proteomes" id="UP000245762">
    <property type="component" value="Unassembled WGS sequence"/>
</dbReference>
<protein>
    <recommendedName>
        <fullName evidence="4">Lipoprotein</fullName>
    </recommendedName>
</protein>
<dbReference type="PROSITE" id="PS51257">
    <property type="entry name" value="PROKAR_LIPOPROTEIN"/>
    <property type="match status" value="1"/>
</dbReference>
<dbReference type="OrthoDB" id="1114031at2"/>
<evidence type="ECO:0000313" key="3">
    <source>
        <dbReference type="Proteomes" id="UP000245762"/>
    </source>
</evidence>
<evidence type="ECO:0000256" key="1">
    <source>
        <dbReference type="SAM" id="SignalP"/>
    </source>
</evidence>
<evidence type="ECO:0008006" key="4">
    <source>
        <dbReference type="Google" id="ProtNLM"/>
    </source>
</evidence>
<feature type="chain" id="PRO_5016447235" description="Lipoprotein" evidence="1">
    <location>
        <begin position="35"/>
        <end position="292"/>
    </location>
</feature>
<dbReference type="RefSeq" id="WP_109663913.1">
    <property type="nucleotide sequence ID" value="NZ_QGEG01000003.1"/>
</dbReference>
<gene>
    <name evidence="2" type="ORF">DKG77_13400</name>
</gene>
<comment type="caution">
    <text evidence="2">The sequence shown here is derived from an EMBL/GenBank/DDBJ whole genome shotgun (WGS) entry which is preliminary data.</text>
</comment>
<keyword evidence="1" id="KW-0732">Signal</keyword>
<reference evidence="2 3" key="1">
    <citation type="submission" date="2018-05" db="EMBL/GenBank/DDBJ databases">
        <title>Complete genome sequence of Flagellimonas aquimarina ECD12 isolated from seaweed Ecklonia cava.</title>
        <authorList>
            <person name="Choi S."/>
            <person name="Seong C."/>
        </authorList>
    </citation>
    <scope>NUCLEOTIDE SEQUENCE [LARGE SCALE GENOMIC DNA]</scope>
    <source>
        <strain evidence="2 3">ECD12</strain>
    </source>
</reference>
<name>A0A316KVI4_9FLAO</name>
<keyword evidence="3" id="KW-1185">Reference proteome</keyword>
<organism evidence="2 3">
    <name type="scientific">Flagellimonas aquimarina</name>
    <dbReference type="NCBI Taxonomy" id="2201895"/>
    <lineage>
        <taxon>Bacteria</taxon>
        <taxon>Pseudomonadati</taxon>
        <taxon>Bacteroidota</taxon>
        <taxon>Flavobacteriia</taxon>
        <taxon>Flavobacteriales</taxon>
        <taxon>Flavobacteriaceae</taxon>
        <taxon>Flagellimonas</taxon>
    </lineage>
</organism>
<dbReference type="AlphaFoldDB" id="A0A316KVI4"/>
<accession>A0A316KVI4</accession>
<evidence type="ECO:0000313" key="2">
    <source>
        <dbReference type="EMBL" id="PWL37764.1"/>
    </source>
</evidence>
<feature type="signal peptide" evidence="1">
    <location>
        <begin position="1"/>
        <end position="34"/>
    </location>
</feature>
<proteinExistence type="predicted"/>
<dbReference type="EMBL" id="QGEG01000003">
    <property type="protein sequence ID" value="PWL37764.1"/>
    <property type="molecule type" value="Genomic_DNA"/>
</dbReference>